<organism evidence="2 3">
    <name type="scientific">Leishmania martiniquensis</name>
    <dbReference type="NCBI Taxonomy" id="1580590"/>
    <lineage>
        <taxon>Eukaryota</taxon>
        <taxon>Discoba</taxon>
        <taxon>Euglenozoa</taxon>
        <taxon>Kinetoplastea</taxon>
        <taxon>Metakinetoplastina</taxon>
        <taxon>Trypanosomatida</taxon>
        <taxon>Trypanosomatidae</taxon>
        <taxon>Leishmaniinae</taxon>
        <taxon>Leishmania</taxon>
    </lineage>
</organism>
<dbReference type="AlphaFoldDB" id="A0A836H9F6"/>
<proteinExistence type="predicted"/>
<comment type="caution">
    <text evidence="2">The sequence shown here is derived from an EMBL/GenBank/DDBJ whole genome shotgun (WGS) entry which is preliminary data.</text>
</comment>
<dbReference type="Proteomes" id="UP000673552">
    <property type="component" value="Unassembled WGS sequence"/>
</dbReference>
<name>A0A836H9F6_9TRYP</name>
<keyword evidence="3" id="KW-1185">Reference proteome</keyword>
<reference evidence="3" key="1">
    <citation type="journal article" date="2021" name="Microbiol. Resour. Announc.">
        <title>LGAAP: Leishmaniinae Genome Assembly and Annotation Pipeline.</title>
        <authorList>
            <person name="Almutairi H."/>
            <person name="Urbaniak M.D."/>
            <person name="Bates M.D."/>
            <person name="Jariyapan N."/>
            <person name="Kwakye-Nuako G."/>
            <person name="Thomaz-Soccol V."/>
            <person name="Al-Salem W.S."/>
            <person name="Dillon R.J."/>
            <person name="Bates P.A."/>
            <person name="Gatherer D."/>
        </authorList>
    </citation>
    <scope>NUCLEOTIDE SEQUENCE [LARGE SCALE GENOMIC DNA]</scope>
</reference>
<evidence type="ECO:0000313" key="2">
    <source>
        <dbReference type="EMBL" id="KAG5482012.1"/>
    </source>
</evidence>
<evidence type="ECO:0000313" key="3">
    <source>
        <dbReference type="Proteomes" id="UP000673552"/>
    </source>
</evidence>
<gene>
    <name evidence="2" type="ORF">LSCM1_05726</name>
</gene>
<feature type="region of interest" description="Disordered" evidence="1">
    <location>
        <begin position="74"/>
        <end position="100"/>
    </location>
</feature>
<feature type="region of interest" description="Disordered" evidence="1">
    <location>
        <begin position="150"/>
        <end position="170"/>
    </location>
</feature>
<protein>
    <submittedName>
        <fullName evidence="2">Uncharacterized protein</fullName>
    </submittedName>
</protein>
<dbReference type="GeneID" id="92515682"/>
<accession>A0A836H9F6</accession>
<evidence type="ECO:0000256" key="1">
    <source>
        <dbReference type="SAM" id="MobiDB-lite"/>
    </source>
</evidence>
<dbReference type="RefSeq" id="XP_067179805.1">
    <property type="nucleotide sequence ID" value="XM_067323170.1"/>
</dbReference>
<reference evidence="3" key="2">
    <citation type="journal article" date="2021" name="Sci. Data">
        <title>Chromosome-scale genome sequencing, assembly and annotation of six genomes from subfamily Leishmaniinae.</title>
        <authorList>
            <person name="Almutairi H."/>
            <person name="Urbaniak M.D."/>
            <person name="Bates M.D."/>
            <person name="Jariyapan N."/>
            <person name="Kwakye-Nuako G."/>
            <person name="Thomaz Soccol V."/>
            <person name="Al-Salem W.S."/>
            <person name="Dillon R.J."/>
            <person name="Bates P.A."/>
            <person name="Gatherer D."/>
        </authorList>
    </citation>
    <scope>NUCLEOTIDE SEQUENCE [LARGE SCALE GENOMIC DNA]</scope>
</reference>
<dbReference type="OrthoDB" id="261212at2759"/>
<sequence>MPQDMAAQAAPPFHAAGRRSCDVFPSAAQRQNPSIVAVGSSCGVRRAADDTTSPFTGALAPSVCPRSKSLLAAPAHRRPLSARSMEPRRPNGKRCSGSGGWSWTTNLSQLLSEEQSTRWRLRFEEQEERVEIALAKPSCRVLLSHVHATSGLSSREQDREHPGYGLCSRPNLPPSEPICAKAHKSHPWHTGGKRTKTRKHFCSRRSGGLHDHPSSEAQDTASAPAPLYVRDSELLRALQRAEARIKELEAGTALKASGSRAGENFMNASSPAIANSKASARTGVIYPYIYLSPRLEIL</sequence>
<dbReference type="KEGG" id="lmat:92515682"/>
<feature type="region of interest" description="Disordered" evidence="1">
    <location>
        <begin position="203"/>
        <end position="223"/>
    </location>
</feature>
<dbReference type="EMBL" id="JAFEUZ010000016">
    <property type="protein sequence ID" value="KAG5482012.1"/>
    <property type="molecule type" value="Genomic_DNA"/>
</dbReference>